<keyword evidence="19" id="KW-1185">Reference proteome</keyword>
<evidence type="ECO:0000256" key="7">
    <source>
        <dbReference type="ARBA" id="ARBA00022598"/>
    </source>
</evidence>
<dbReference type="NCBIfam" id="TIGR00878">
    <property type="entry name" value="purM"/>
    <property type="match status" value="1"/>
</dbReference>
<dbReference type="OrthoDB" id="9802507at2"/>
<evidence type="ECO:0000313" key="18">
    <source>
        <dbReference type="EMBL" id="ORC38259.1"/>
    </source>
</evidence>
<keyword evidence="8 15" id="KW-0547">Nucleotide-binding</keyword>
<dbReference type="RefSeq" id="WP_083047212.1">
    <property type="nucleotide sequence ID" value="NZ_MWQY01000001.1"/>
</dbReference>
<evidence type="ECO:0000256" key="5">
    <source>
        <dbReference type="ARBA" id="ARBA00020367"/>
    </source>
</evidence>
<keyword evidence="6 15" id="KW-0963">Cytoplasm</keyword>
<evidence type="ECO:0000256" key="14">
    <source>
        <dbReference type="ARBA" id="ARBA00049057"/>
    </source>
</evidence>
<comment type="catalytic activity">
    <reaction evidence="14 15">
        <text>2-formamido-N(1)-(5-O-phospho-beta-D-ribosyl)acetamidine + ATP = 5-amino-1-(5-phospho-beta-D-ribosyl)imidazole + ADP + phosphate + H(+)</text>
        <dbReference type="Rhea" id="RHEA:23032"/>
        <dbReference type="ChEBI" id="CHEBI:15378"/>
        <dbReference type="ChEBI" id="CHEBI:30616"/>
        <dbReference type="ChEBI" id="CHEBI:43474"/>
        <dbReference type="ChEBI" id="CHEBI:137981"/>
        <dbReference type="ChEBI" id="CHEBI:147287"/>
        <dbReference type="ChEBI" id="CHEBI:456216"/>
        <dbReference type="EC" id="6.3.3.1"/>
    </reaction>
</comment>
<evidence type="ECO:0000256" key="15">
    <source>
        <dbReference type="HAMAP-Rule" id="MF_00741"/>
    </source>
</evidence>
<evidence type="ECO:0000256" key="9">
    <source>
        <dbReference type="ARBA" id="ARBA00022755"/>
    </source>
</evidence>
<dbReference type="GO" id="GO:0006189">
    <property type="term" value="P:'de novo' IMP biosynthetic process"/>
    <property type="evidence" value="ECO:0007669"/>
    <property type="project" value="UniProtKB-UniRule"/>
</dbReference>
<feature type="domain" description="PurM-like C-terminal" evidence="17">
    <location>
        <begin position="169"/>
        <end position="317"/>
    </location>
</feature>
<dbReference type="InterPro" id="IPR036676">
    <property type="entry name" value="PurM-like_C_sf"/>
</dbReference>
<evidence type="ECO:0000259" key="16">
    <source>
        <dbReference type="Pfam" id="PF00586"/>
    </source>
</evidence>
<evidence type="ECO:0000256" key="12">
    <source>
        <dbReference type="ARBA" id="ARBA00032931"/>
    </source>
</evidence>
<evidence type="ECO:0000256" key="13">
    <source>
        <dbReference type="ARBA" id="ARBA00033093"/>
    </source>
</evidence>
<dbReference type="SUPFAM" id="SSF56042">
    <property type="entry name" value="PurM C-terminal domain-like"/>
    <property type="match status" value="1"/>
</dbReference>
<evidence type="ECO:0000256" key="10">
    <source>
        <dbReference type="ARBA" id="ARBA00022840"/>
    </source>
</evidence>
<evidence type="ECO:0000256" key="8">
    <source>
        <dbReference type="ARBA" id="ARBA00022741"/>
    </source>
</evidence>
<reference evidence="18 19" key="1">
    <citation type="submission" date="2017-03" db="EMBL/GenBank/DDBJ databases">
        <title>Draft Genome sequence of Marispirochaeta sp. strain JC444.</title>
        <authorList>
            <person name="Shivani Y."/>
            <person name="Subhash Y."/>
            <person name="Sasikala C."/>
            <person name="Ramana C."/>
        </authorList>
    </citation>
    <scope>NUCLEOTIDE SEQUENCE [LARGE SCALE GENOMIC DNA]</scope>
    <source>
        <strain evidence="18 19">JC444</strain>
    </source>
</reference>
<comment type="caution">
    <text evidence="18">The sequence shown here is derived from an EMBL/GenBank/DDBJ whole genome shotgun (WGS) entry which is preliminary data.</text>
</comment>
<evidence type="ECO:0000256" key="1">
    <source>
        <dbReference type="ARBA" id="ARBA00004496"/>
    </source>
</evidence>
<evidence type="ECO:0000313" key="19">
    <source>
        <dbReference type="Proteomes" id="UP000192343"/>
    </source>
</evidence>
<dbReference type="InterPro" id="IPR004733">
    <property type="entry name" value="PurM_cligase"/>
</dbReference>
<sequence>MSTYKEAGVDIEGGDRFARFIASIKSPALGPGIGGFAGGMELDLSGYREPVMLSCTDGVGTKLLIAQKLKTYNTVGIDLVAMSVNDLIVCGAKPMLFLDYIAIGGLDESILHPLVEGIIAGCEDAKCRLAGGETAEMPDLYDSGEFDLAGFAVGMVEKSRMLPKKEMIRPGDSIIGLPSSGIHSNGLSLARKAIPESETGLLKELLTPTRIYVRELTPLIESGLVLGAAHITGGGLEGNIIRVLPQGLRPVLDRNWPVPSIFEAIQRHGGIDTEEMYRVFNMGIGIALVVPRAEEASLLKLCEDRKIRALPIGRVETENL</sequence>
<dbReference type="SUPFAM" id="SSF55326">
    <property type="entry name" value="PurM N-terminal domain-like"/>
    <property type="match status" value="1"/>
</dbReference>
<keyword evidence="9 15" id="KW-0658">Purine biosynthesis</keyword>
<dbReference type="EMBL" id="MWQY01000001">
    <property type="protein sequence ID" value="ORC38259.1"/>
    <property type="molecule type" value="Genomic_DNA"/>
</dbReference>
<evidence type="ECO:0000256" key="6">
    <source>
        <dbReference type="ARBA" id="ARBA00022490"/>
    </source>
</evidence>
<dbReference type="Gene3D" id="3.30.1330.10">
    <property type="entry name" value="PurM-like, N-terminal domain"/>
    <property type="match status" value="1"/>
</dbReference>
<evidence type="ECO:0000256" key="11">
    <source>
        <dbReference type="ARBA" id="ARBA00031908"/>
    </source>
</evidence>
<keyword evidence="7 15" id="KW-0436">Ligase</keyword>
<dbReference type="InterPro" id="IPR010918">
    <property type="entry name" value="PurM-like_C_dom"/>
</dbReference>
<dbReference type="InterPro" id="IPR036921">
    <property type="entry name" value="PurM-like_N_sf"/>
</dbReference>
<comment type="similarity">
    <text evidence="3 15">Belongs to the AIR synthase family.</text>
</comment>
<evidence type="ECO:0000256" key="3">
    <source>
        <dbReference type="ARBA" id="ARBA00010280"/>
    </source>
</evidence>
<dbReference type="GO" id="GO:0005524">
    <property type="term" value="F:ATP binding"/>
    <property type="evidence" value="ECO:0007669"/>
    <property type="project" value="UniProtKB-KW"/>
</dbReference>
<accession>A0A1Y1S2Q6</accession>
<dbReference type="Gene3D" id="3.90.650.10">
    <property type="entry name" value="PurM-like C-terminal domain"/>
    <property type="match status" value="1"/>
</dbReference>
<dbReference type="GO" id="GO:0005829">
    <property type="term" value="C:cytosol"/>
    <property type="evidence" value="ECO:0007669"/>
    <property type="project" value="TreeGrafter"/>
</dbReference>
<dbReference type="GO" id="GO:0004637">
    <property type="term" value="F:phosphoribosylamine-glycine ligase activity"/>
    <property type="evidence" value="ECO:0007669"/>
    <property type="project" value="TreeGrafter"/>
</dbReference>
<dbReference type="Pfam" id="PF00586">
    <property type="entry name" value="AIRS"/>
    <property type="match status" value="1"/>
</dbReference>
<proteinExistence type="inferred from homology"/>
<name>A0A1Y1S2Q6_9SPIO</name>
<dbReference type="CDD" id="cd02196">
    <property type="entry name" value="PurM"/>
    <property type="match status" value="1"/>
</dbReference>
<dbReference type="PANTHER" id="PTHR10520:SF12">
    <property type="entry name" value="TRIFUNCTIONAL PURINE BIOSYNTHETIC PROTEIN ADENOSINE-3"/>
    <property type="match status" value="1"/>
</dbReference>
<feature type="domain" description="PurM-like N-terminal" evidence="16">
    <location>
        <begin position="52"/>
        <end position="156"/>
    </location>
</feature>
<dbReference type="HAMAP" id="MF_00741">
    <property type="entry name" value="AIRS"/>
    <property type="match status" value="1"/>
</dbReference>
<dbReference type="EC" id="6.3.3.1" evidence="4 15"/>
<evidence type="ECO:0000259" key="17">
    <source>
        <dbReference type="Pfam" id="PF02769"/>
    </source>
</evidence>
<dbReference type="InterPro" id="IPR016188">
    <property type="entry name" value="PurM-like_N"/>
</dbReference>
<dbReference type="STRING" id="1963862.B4O97_00440"/>
<dbReference type="Proteomes" id="UP000192343">
    <property type="component" value="Unassembled WGS sequence"/>
</dbReference>
<keyword evidence="10 15" id="KW-0067">ATP-binding</keyword>
<dbReference type="Pfam" id="PF02769">
    <property type="entry name" value="AIRS_C"/>
    <property type="match status" value="1"/>
</dbReference>
<comment type="pathway">
    <text evidence="2 15">Purine metabolism; IMP biosynthesis via de novo pathway; 5-amino-1-(5-phospho-D-ribosyl)imidazole from N(2)-formyl-N(1)-(5-phospho-D-ribosyl)glycinamide: step 2/2.</text>
</comment>
<protein>
    <recommendedName>
        <fullName evidence="5 15">Phosphoribosylformylglycinamidine cyclo-ligase</fullName>
        <ecNumber evidence="4 15">6.3.3.1</ecNumber>
    </recommendedName>
    <alternativeName>
        <fullName evidence="12 15">AIR synthase</fullName>
    </alternativeName>
    <alternativeName>
        <fullName evidence="13 15">AIRS</fullName>
    </alternativeName>
    <alternativeName>
        <fullName evidence="11 15">Phosphoribosyl-aminoimidazole synthetase</fullName>
    </alternativeName>
</protein>
<organism evidence="18 19">
    <name type="scientific">Marispirochaeta aestuarii</name>
    <dbReference type="NCBI Taxonomy" id="1963862"/>
    <lineage>
        <taxon>Bacteria</taxon>
        <taxon>Pseudomonadati</taxon>
        <taxon>Spirochaetota</taxon>
        <taxon>Spirochaetia</taxon>
        <taxon>Spirochaetales</taxon>
        <taxon>Spirochaetaceae</taxon>
        <taxon>Marispirochaeta</taxon>
    </lineage>
</organism>
<evidence type="ECO:0000256" key="2">
    <source>
        <dbReference type="ARBA" id="ARBA00004686"/>
    </source>
</evidence>
<dbReference type="UniPathway" id="UPA00074">
    <property type="reaction ID" value="UER00129"/>
</dbReference>
<comment type="subcellular location">
    <subcellularLocation>
        <location evidence="1 15">Cytoplasm</location>
    </subcellularLocation>
</comment>
<evidence type="ECO:0000256" key="4">
    <source>
        <dbReference type="ARBA" id="ARBA00013047"/>
    </source>
</evidence>
<gene>
    <name evidence="15" type="primary">purM</name>
    <name evidence="18" type="ORF">B4O97_00440</name>
</gene>
<dbReference type="GO" id="GO:0046084">
    <property type="term" value="P:adenine biosynthetic process"/>
    <property type="evidence" value="ECO:0007669"/>
    <property type="project" value="TreeGrafter"/>
</dbReference>
<dbReference type="AlphaFoldDB" id="A0A1Y1S2Q6"/>
<dbReference type="FunFam" id="3.90.650.10:FF:000011">
    <property type="entry name" value="Phosphoribosylformylglycinamidine cyclo-ligase"/>
    <property type="match status" value="1"/>
</dbReference>
<dbReference type="PANTHER" id="PTHR10520">
    <property type="entry name" value="TRIFUNCTIONAL PURINE BIOSYNTHETIC PROTEIN ADENOSINE-3-RELATED"/>
    <property type="match status" value="1"/>
</dbReference>
<dbReference type="GO" id="GO:0004641">
    <property type="term" value="F:phosphoribosylformylglycinamidine cyclo-ligase activity"/>
    <property type="evidence" value="ECO:0007669"/>
    <property type="project" value="UniProtKB-UniRule"/>
</dbReference>